<dbReference type="AlphaFoldDB" id="A0A2S2P9H7"/>
<sequence>MPRQPLPTVQSRECSGPETGDNNEYHNAMPHQPLPTVQLREWSEPETGDNSAYYNSTSHHPFPIPMIYTTHSAPPPHISHYYVHPYNLRPGVDHPFWLPYQ</sequence>
<accession>A0A2S2P9H7</accession>
<name>A0A2S2P9H7_SCHGA</name>
<proteinExistence type="predicted"/>
<gene>
    <name evidence="2" type="ORF">g.6754</name>
</gene>
<organism evidence="2">
    <name type="scientific">Schizaphis graminum</name>
    <name type="common">Green bug aphid</name>
    <dbReference type="NCBI Taxonomy" id="13262"/>
    <lineage>
        <taxon>Eukaryota</taxon>
        <taxon>Metazoa</taxon>
        <taxon>Ecdysozoa</taxon>
        <taxon>Arthropoda</taxon>
        <taxon>Hexapoda</taxon>
        <taxon>Insecta</taxon>
        <taxon>Pterygota</taxon>
        <taxon>Neoptera</taxon>
        <taxon>Paraneoptera</taxon>
        <taxon>Hemiptera</taxon>
        <taxon>Sternorrhyncha</taxon>
        <taxon>Aphidomorpha</taxon>
        <taxon>Aphidoidea</taxon>
        <taxon>Aphididae</taxon>
        <taxon>Aphidini</taxon>
        <taxon>Schizaphis</taxon>
    </lineage>
</organism>
<dbReference type="EMBL" id="GGMR01013435">
    <property type="protein sequence ID" value="MBY26054.1"/>
    <property type="molecule type" value="Transcribed_RNA"/>
</dbReference>
<protein>
    <submittedName>
        <fullName evidence="2">Uncharacterized protein</fullName>
    </submittedName>
</protein>
<reference evidence="2" key="1">
    <citation type="submission" date="2018-04" db="EMBL/GenBank/DDBJ databases">
        <title>Transcriptome of Schizaphis graminum biotype I.</title>
        <authorList>
            <person name="Scully E.D."/>
            <person name="Geib S.M."/>
            <person name="Palmer N.A."/>
            <person name="Koch K."/>
            <person name="Bradshaw J."/>
            <person name="Heng-Moss T."/>
            <person name="Sarath G."/>
        </authorList>
    </citation>
    <scope>NUCLEOTIDE SEQUENCE</scope>
</reference>
<evidence type="ECO:0000313" key="2">
    <source>
        <dbReference type="EMBL" id="MBY26054.1"/>
    </source>
</evidence>
<feature type="region of interest" description="Disordered" evidence="1">
    <location>
        <begin position="1"/>
        <end position="31"/>
    </location>
</feature>
<evidence type="ECO:0000256" key="1">
    <source>
        <dbReference type="SAM" id="MobiDB-lite"/>
    </source>
</evidence>